<keyword evidence="3" id="KW-1185">Reference proteome</keyword>
<evidence type="ECO:0000313" key="2">
    <source>
        <dbReference type="EMBL" id="OLQ15179.1"/>
    </source>
</evidence>
<dbReference type="OrthoDB" id="418410at2759"/>
<gene>
    <name evidence="2" type="ORF">AK812_SmicGene615</name>
</gene>
<feature type="compositionally biased region" description="Basic and acidic residues" evidence="1">
    <location>
        <begin position="36"/>
        <end position="47"/>
    </location>
</feature>
<accession>A0A1Q9F6F7</accession>
<name>A0A1Q9F6F7_SYMMI</name>
<dbReference type="AlphaFoldDB" id="A0A1Q9F6F7"/>
<sequence>MIGQFPLMPSCQPKDLAREDDGIPSFDLSTSSPDTDNTRDSSFEERSAASPEPDIAGVLADWYRYDSQSPRASMLDYNLRDDFLPKRVPKAPNALMHLRHEVRMRNFLQDVTADSGVIKKKVQRKREQAGMLDEDMQGEGWISQAKSKMMEFVRQIS</sequence>
<proteinExistence type="predicted"/>
<comment type="caution">
    <text evidence="2">The sequence shown here is derived from an EMBL/GenBank/DDBJ whole genome shotgun (WGS) entry which is preliminary data.</text>
</comment>
<dbReference type="EMBL" id="LSRX01000006">
    <property type="protein sequence ID" value="OLQ15179.1"/>
    <property type="molecule type" value="Genomic_DNA"/>
</dbReference>
<protein>
    <submittedName>
        <fullName evidence="2">Uncharacterized protein</fullName>
    </submittedName>
</protein>
<reference evidence="2 3" key="1">
    <citation type="submission" date="2016-02" db="EMBL/GenBank/DDBJ databases">
        <title>Genome analysis of coral dinoflagellate symbionts highlights evolutionary adaptations to a symbiotic lifestyle.</title>
        <authorList>
            <person name="Aranda M."/>
            <person name="Li Y."/>
            <person name="Liew Y.J."/>
            <person name="Baumgarten S."/>
            <person name="Simakov O."/>
            <person name="Wilson M."/>
            <person name="Piel J."/>
            <person name="Ashoor H."/>
            <person name="Bougouffa S."/>
            <person name="Bajic V.B."/>
            <person name="Ryu T."/>
            <person name="Ravasi T."/>
            <person name="Bayer T."/>
            <person name="Micklem G."/>
            <person name="Kim H."/>
            <person name="Bhak J."/>
            <person name="Lajeunesse T.C."/>
            <person name="Voolstra C.R."/>
        </authorList>
    </citation>
    <scope>NUCLEOTIDE SEQUENCE [LARGE SCALE GENOMIC DNA]</scope>
    <source>
        <strain evidence="2 3">CCMP2467</strain>
    </source>
</reference>
<dbReference type="Proteomes" id="UP000186817">
    <property type="component" value="Unassembled WGS sequence"/>
</dbReference>
<evidence type="ECO:0000256" key="1">
    <source>
        <dbReference type="SAM" id="MobiDB-lite"/>
    </source>
</evidence>
<evidence type="ECO:0000313" key="3">
    <source>
        <dbReference type="Proteomes" id="UP000186817"/>
    </source>
</evidence>
<organism evidence="2 3">
    <name type="scientific">Symbiodinium microadriaticum</name>
    <name type="common">Dinoflagellate</name>
    <name type="synonym">Zooxanthella microadriatica</name>
    <dbReference type="NCBI Taxonomy" id="2951"/>
    <lineage>
        <taxon>Eukaryota</taxon>
        <taxon>Sar</taxon>
        <taxon>Alveolata</taxon>
        <taxon>Dinophyceae</taxon>
        <taxon>Suessiales</taxon>
        <taxon>Symbiodiniaceae</taxon>
        <taxon>Symbiodinium</taxon>
    </lineage>
</organism>
<feature type="region of interest" description="Disordered" evidence="1">
    <location>
        <begin position="1"/>
        <end position="52"/>
    </location>
</feature>